<organism evidence="2 3">
    <name type="scientific">Lacimicrobium alkaliphilum</name>
    <dbReference type="NCBI Taxonomy" id="1526571"/>
    <lineage>
        <taxon>Bacteria</taxon>
        <taxon>Pseudomonadati</taxon>
        <taxon>Pseudomonadota</taxon>
        <taxon>Gammaproteobacteria</taxon>
        <taxon>Alteromonadales</taxon>
        <taxon>Alteromonadaceae</taxon>
        <taxon>Lacimicrobium</taxon>
    </lineage>
</organism>
<accession>A0ABQ1RA64</accession>
<keyword evidence="1" id="KW-0472">Membrane</keyword>
<sequence>MTSVRLRRICRHTFLCLLLFLPLAWALPKGLFYYQVKHQLLPVLSVKLADVHAFSLSGSSGNERLMASINRDLQHSHYASPLTVLGECQLRLVDLYGEKELASGWFSGVLAFNWYHGLDKQTAYLQMSCSGNWLVLGLSQLFLALSTAFVFALLPVPLGSLARQWQKRFVQDGADEKTALQLAIAIEALNRHQQKAFKLMSGLSDESPLQLLDKIKNVDIAPLSDSQWQWFERGYMHTQSLSQALSIAQCEDDVRFYSDEHKVVIHGLECRLPQTPFYYYQWYAALKLADGEGWYINPAADRPDPVAAGQLVVLMQNHAGHGKAINDLQRQGLRSKVLDQNRNKLKDKLHEILGETLAAGYLFNVRRDQKSGRHQYQLAVPDDKLRIISQ</sequence>
<dbReference type="EMBL" id="BMGJ01000004">
    <property type="protein sequence ID" value="GGD60271.1"/>
    <property type="molecule type" value="Genomic_DNA"/>
</dbReference>
<proteinExistence type="predicted"/>
<feature type="transmembrane region" description="Helical" evidence="1">
    <location>
        <begin position="133"/>
        <end position="158"/>
    </location>
</feature>
<keyword evidence="1" id="KW-1133">Transmembrane helix</keyword>
<reference evidence="3" key="1">
    <citation type="journal article" date="2019" name="Int. J. Syst. Evol. Microbiol.">
        <title>The Global Catalogue of Microorganisms (GCM) 10K type strain sequencing project: providing services to taxonomists for standard genome sequencing and annotation.</title>
        <authorList>
            <consortium name="The Broad Institute Genomics Platform"/>
            <consortium name="The Broad Institute Genome Sequencing Center for Infectious Disease"/>
            <person name="Wu L."/>
            <person name="Ma J."/>
        </authorList>
    </citation>
    <scope>NUCLEOTIDE SEQUENCE [LARGE SCALE GENOMIC DNA]</scope>
    <source>
        <strain evidence="3">CGMCC 1.12923</strain>
    </source>
</reference>
<name>A0ABQ1RA64_9ALTE</name>
<evidence type="ECO:0000313" key="2">
    <source>
        <dbReference type="EMBL" id="GGD60271.1"/>
    </source>
</evidence>
<evidence type="ECO:0000256" key="1">
    <source>
        <dbReference type="SAM" id="Phobius"/>
    </source>
</evidence>
<dbReference type="Proteomes" id="UP000614272">
    <property type="component" value="Unassembled WGS sequence"/>
</dbReference>
<keyword evidence="3" id="KW-1185">Reference proteome</keyword>
<protein>
    <submittedName>
        <fullName evidence="2">Uncharacterized protein</fullName>
    </submittedName>
</protein>
<gene>
    <name evidence="2" type="ORF">GCM10011357_14400</name>
</gene>
<evidence type="ECO:0000313" key="3">
    <source>
        <dbReference type="Proteomes" id="UP000614272"/>
    </source>
</evidence>
<comment type="caution">
    <text evidence="2">The sequence shown here is derived from an EMBL/GenBank/DDBJ whole genome shotgun (WGS) entry which is preliminary data.</text>
</comment>
<dbReference type="RefSeq" id="WP_099034831.1">
    <property type="nucleotide sequence ID" value="NZ_BMGJ01000004.1"/>
</dbReference>
<keyword evidence="1" id="KW-0812">Transmembrane</keyword>